<comment type="caution">
    <text evidence="11">The sequence shown here is derived from an EMBL/GenBank/DDBJ whole genome shotgun (WGS) entry which is preliminary data.</text>
</comment>
<organism evidence="11 12">
    <name type="scientific">Symbiodinium necroappetens</name>
    <dbReference type="NCBI Taxonomy" id="1628268"/>
    <lineage>
        <taxon>Eukaryota</taxon>
        <taxon>Sar</taxon>
        <taxon>Alveolata</taxon>
        <taxon>Dinophyceae</taxon>
        <taxon>Suessiales</taxon>
        <taxon>Symbiodiniaceae</taxon>
        <taxon>Symbiodinium</taxon>
    </lineage>
</organism>
<evidence type="ECO:0000256" key="9">
    <source>
        <dbReference type="RuleBase" id="RU361189"/>
    </source>
</evidence>
<feature type="region of interest" description="Disordered" evidence="10">
    <location>
        <begin position="729"/>
        <end position="798"/>
    </location>
</feature>
<dbReference type="GO" id="GO:0046961">
    <property type="term" value="F:proton-transporting ATPase activity, rotational mechanism"/>
    <property type="evidence" value="ECO:0007669"/>
    <property type="project" value="InterPro"/>
</dbReference>
<dbReference type="GO" id="GO:0007035">
    <property type="term" value="P:vacuolar acidification"/>
    <property type="evidence" value="ECO:0007669"/>
    <property type="project" value="TreeGrafter"/>
</dbReference>
<dbReference type="PIRSF" id="PIRSF001293">
    <property type="entry name" value="ATP6V0A1"/>
    <property type="match status" value="1"/>
</dbReference>
<feature type="transmembrane region" description="Helical" evidence="9">
    <location>
        <begin position="558"/>
        <end position="576"/>
    </location>
</feature>
<evidence type="ECO:0000313" key="12">
    <source>
        <dbReference type="Proteomes" id="UP000601435"/>
    </source>
</evidence>
<reference evidence="11" key="1">
    <citation type="submission" date="2021-02" db="EMBL/GenBank/DDBJ databases">
        <authorList>
            <person name="Dougan E. K."/>
            <person name="Rhodes N."/>
            <person name="Thang M."/>
            <person name="Chan C."/>
        </authorList>
    </citation>
    <scope>NUCLEOTIDE SEQUENCE</scope>
</reference>
<keyword evidence="4 9" id="KW-0812">Transmembrane</keyword>
<dbReference type="PANTHER" id="PTHR11629:SF63">
    <property type="entry name" value="V-TYPE PROTON ATPASE SUBUNIT A"/>
    <property type="match status" value="1"/>
</dbReference>
<evidence type="ECO:0000256" key="1">
    <source>
        <dbReference type="ARBA" id="ARBA00004141"/>
    </source>
</evidence>
<feature type="transmembrane region" description="Helical" evidence="9">
    <location>
        <begin position="529"/>
        <end position="546"/>
    </location>
</feature>
<dbReference type="InterPro" id="IPR002490">
    <property type="entry name" value="V-ATPase_116kDa_su"/>
</dbReference>
<accession>A0A812YUI4</accession>
<dbReference type="Proteomes" id="UP000601435">
    <property type="component" value="Unassembled WGS sequence"/>
</dbReference>
<dbReference type="OrthoDB" id="10264220at2759"/>
<comment type="subcellular location">
    <subcellularLocation>
        <location evidence="1">Membrane</location>
        <topology evidence="1">Multi-pass membrane protein</topology>
    </subcellularLocation>
</comment>
<evidence type="ECO:0000256" key="8">
    <source>
        <dbReference type="ARBA" id="ARBA00023136"/>
    </source>
</evidence>
<evidence type="ECO:0000256" key="2">
    <source>
        <dbReference type="ARBA" id="ARBA00009904"/>
    </source>
</evidence>
<name>A0A812YUI4_9DINO</name>
<evidence type="ECO:0000256" key="6">
    <source>
        <dbReference type="ARBA" id="ARBA00022989"/>
    </source>
</evidence>
<feature type="transmembrane region" description="Helical" evidence="9">
    <location>
        <begin position="904"/>
        <end position="927"/>
    </location>
</feature>
<feature type="transmembrane region" description="Helical" evidence="9">
    <location>
        <begin position="409"/>
        <end position="433"/>
    </location>
</feature>
<dbReference type="EMBL" id="CAJNJA010043808">
    <property type="protein sequence ID" value="CAE7796942.1"/>
    <property type="molecule type" value="Genomic_DNA"/>
</dbReference>
<evidence type="ECO:0000313" key="11">
    <source>
        <dbReference type="EMBL" id="CAE7796942.1"/>
    </source>
</evidence>
<evidence type="ECO:0000256" key="3">
    <source>
        <dbReference type="ARBA" id="ARBA00022448"/>
    </source>
</evidence>
<comment type="similarity">
    <text evidence="2 9">Belongs to the V-ATPase 116 kDa subunit family.</text>
</comment>
<evidence type="ECO:0000256" key="7">
    <source>
        <dbReference type="ARBA" id="ARBA00023065"/>
    </source>
</evidence>
<keyword evidence="3 9" id="KW-0813">Transport</keyword>
<feature type="transmembrane region" description="Helical" evidence="9">
    <location>
        <begin position="445"/>
        <end position="466"/>
    </location>
</feature>
<dbReference type="GO" id="GO:0000220">
    <property type="term" value="C:vacuolar proton-transporting V-type ATPase, V0 domain"/>
    <property type="evidence" value="ECO:0007669"/>
    <property type="project" value="InterPro"/>
</dbReference>
<dbReference type="InterPro" id="IPR026028">
    <property type="entry name" value="V-type_ATPase_116kDa_su_euka"/>
</dbReference>
<evidence type="ECO:0000256" key="4">
    <source>
        <dbReference type="ARBA" id="ARBA00022692"/>
    </source>
</evidence>
<keyword evidence="5 9" id="KW-0375">Hydrogen ion transport</keyword>
<protein>
    <recommendedName>
        <fullName evidence="9">V-type proton ATPase subunit a</fullName>
    </recommendedName>
</protein>
<evidence type="ECO:0000256" key="10">
    <source>
        <dbReference type="SAM" id="MobiDB-lite"/>
    </source>
</evidence>
<keyword evidence="6 9" id="KW-1133">Transmembrane helix</keyword>
<keyword evidence="7 9" id="KW-0406">Ion transport</keyword>
<feature type="compositionally biased region" description="Basic and acidic residues" evidence="10">
    <location>
        <begin position="742"/>
        <end position="762"/>
    </location>
</feature>
<dbReference type="PANTHER" id="PTHR11629">
    <property type="entry name" value="VACUOLAR PROTON ATPASES"/>
    <property type="match status" value="1"/>
</dbReference>
<keyword evidence="12" id="KW-1185">Reference proteome</keyword>
<keyword evidence="8 9" id="KW-0472">Membrane</keyword>
<evidence type="ECO:0000256" key="5">
    <source>
        <dbReference type="ARBA" id="ARBA00022781"/>
    </source>
</evidence>
<dbReference type="Pfam" id="PF01496">
    <property type="entry name" value="V_ATPase_I"/>
    <property type="match status" value="2"/>
</dbReference>
<proteinExistence type="inferred from homology"/>
<dbReference type="AlphaFoldDB" id="A0A812YUI4"/>
<gene>
    <name evidence="11" type="primary">ATP6V0A4</name>
    <name evidence="11" type="ORF">SNEC2469_LOCUS23468</name>
</gene>
<sequence length="969" mass="109578">MKYGMLVLPVNEARRIVGQLGKDSNLQFEDDNARDMRRPYRKHIQRIDEMERIIRFLIQEISSLEGCQLIKNKVDEFLQTDDTYTLEAVEGELQSLYQNFLRFKENNVNLTNERNQAVEEAEVVAVAREMLTGSRPSPDYVTEEESFESSAKKPLLGGEEVAVGTGRLGYLAGVVLKTDEARFARALWRAARGNTFTQFTPISQSVKDPKTGQDVQKSVFVVYFQGAGGPMQQKVLKVCSAFGVNMYNWPASAELAKTRHAHLLSVVKEKDTALEGYQFFMKTEAKDLLAPPSQNPQANSKLEEWRLFCIKEKSIFNILNLCSGEIALRVNVWYPAAEEAGIKALLQKLNAGSSQGAFLTPDKNVKSAPPTYIRVNDYTEVWQDVIDTYGIPKYQEANPALLTVVTFPFIFGMMYGDVGHGILLFLAGIWLCMNAETFRFTQPSLFTARYMVVSLGFFAIFAGFMYNDFFSVGLQIFDSRYKDAGGGNFVPTFDVKNEGGPGPYPFGLDWAWHGASNELLYVNSLKMKLSVLFGVLQMTVGLILRWSNAFYEKNMTDFLCECIPMMIFMLCFFGWMDCMILYKWVYPIDNPPSIINSLICMAMGQEDKFPLWPGSVELAQTLMGLSALYSDSTRPLKVPIMLLPKPFVLLYQHNSKQEKSDNLVTIDEETGPSSNHHGCSLNGLAFEDGSSASSRILGKVLAELTNTPDLYYPDEHAAFRKFGFDNPDADDEMPEWANEADSGAHKDSTSDAPEHEHRERVTWKKMKDRPGHHRRYQTRRQKREPGAERTSEPPMVPLVAGAVKPPTDMALSHQFIGMAHVPQYVDITILQAYSYDSYRVVRELSEIFIHQIIETIEFVLGTVSHTASYLRIWALSLAHQQLSLVFFQKTLTMGLTMSFPMNGIMIYLMFAAWFAITLAVLLGMDVLECFLHTLRLHWVEFQSKFYKAEGLKFAPYSIKKLVTPTGDGE</sequence>
<comment type="function">
    <text evidence="9">Essential component of the vacuolar proton pump (V-ATPase), a multimeric enzyme that catalyzes the translocation of protons across the membranes. Required for assembly and activity of the V-ATPase.</text>
</comment>
<dbReference type="GO" id="GO:0051117">
    <property type="term" value="F:ATPase binding"/>
    <property type="evidence" value="ECO:0007669"/>
    <property type="project" value="TreeGrafter"/>
</dbReference>
<feature type="compositionally biased region" description="Basic residues" evidence="10">
    <location>
        <begin position="763"/>
        <end position="782"/>
    </location>
</feature>